<evidence type="ECO:0000313" key="1">
    <source>
        <dbReference type="EMBL" id="KAK3043977.1"/>
    </source>
</evidence>
<dbReference type="Proteomes" id="UP001186974">
    <property type="component" value="Unassembled WGS sequence"/>
</dbReference>
<protein>
    <submittedName>
        <fullName evidence="1">Uncharacterized protein</fullName>
    </submittedName>
</protein>
<organism evidence="1 2">
    <name type="scientific">Coniosporium uncinatum</name>
    <dbReference type="NCBI Taxonomy" id="93489"/>
    <lineage>
        <taxon>Eukaryota</taxon>
        <taxon>Fungi</taxon>
        <taxon>Dikarya</taxon>
        <taxon>Ascomycota</taxon>
        <taxon>Pezizomycotina</taxon>
        <taxon>Dothideomycetes</taxon>
        <taxon>Dothideomycetes incertae sedis</taxon>
        <taxon>Coniosporium</taxon>
    </lineage>
</organism>
<reference evidence="1" key="1">
    <citation type="submission" date="2024-09" db="EMBL/GenBank/DDBJ databases">
        <title>Black Yeasts Isolated from many extreme environments.</title>
        <authorList>
            <person name="Coleine C."/>
            <person name="Stajich J.E."/>
            <person name="Selbmann L."/>
        </authorList>
    </citation>
    <scope>NUCLEOTIDE SEQUENCE</scope>
    <source>
        <strain evidence="1">CCFEE 5737</strain>
    </source>
</reference>
<gene>
    <name evidence="1" type="ORF">LTS18_002513</name>
</gene>
<comment type="caution">
    <text evidence="1">The sequence shown here is derived from an EMBL/GenBank/DDBJ whole genome shotgun (WGS) entry which is preliminary data.</text>
</comment>
<evidence type="ECO:0000313" key="2">
    <source>
        <dbReference type="Proteomes" id="UP001186974"/>
    </source>
</evidence>
<accession>A0ACC3CS89</accession>
<feature type="non-terminal residue" evidence="1">
    <location>
        <position position="1"/>
    </location>
</feature>
<name>A0ACC3CS89_9PEZI</name>
<dbReference type="EMBL" id="JAWDJW010012606">
    <property type="protein sequence ID" value="KAK3043977.1"/>
    <property type="molecule type" value="Genomic_DNA"/>
</dbReference>
<proteinExistence type="predicted"/>
<sequence>AKKRLQNELEDYRSQRAMDIEDKESSMEQTRRKYQGELSSLHNELEIERENVIYVREENGRLREEIEELRSKWDDEVLNSSTWAKEKSRLEMTLTDLSNSRDEAVNAHNEAQSKIVSLLSQVRSLRTSVDDVAAERDSLVKEKKNAEARLAEASERLEDLARGESPMRHAASMDRDLLELKSSLAQQEDIAAAAVGKMRRAEALAQETQKDIVAEREHNVALHKEKAALEKSIRDLQLRTLDLETKGHSEASRDVRFLHGRIQEVGIAFMPVVFHSTPAAN</sequence>
<keyword evidence="2" id="KW-1185">Reference proteome</keyword>